<feature type="transmembrane region" description="Helical" evidence="7">
    <location>
        <begin position="30"/>
        <end position="49"/>
    </location>
</feature>
<evidence type="ECO:0000256" key="7">
    <source>
        <dbReference type="SAM" id="Phobius"/>
    </source>
</evidence>
<dbReference type="Gene3D" id="3.30.565.10">
    <property type="entry name" value="Histidine kinase-like ATPase, C-terminal domain"/>
    <property type="match status" value="1"/>
</dbReference>
<feature type="coiled-coil region" evidence="6">
    <location>
        <begin position="246"/>
        <end position="305"/>
    </location>
</feature>
<keyword evidence="7" id="KW-1133">Transmembrane helix</keyword>
<dbReference type="SMART" id="SM00387">
    <property type="entry name" value="HATPase_c"/>
    <property type="match status" value="1"/>
</dbReference>
<dbReference type="Pfam" id="PF00072">
    <property type="entry name" value="Response_reg"/>
    <property type="match status" value="1"/>
</dbReference>
<dbReference type="InterPro" id="IPR004358">
    <property type="entry name" value="Sig_transdc_His_kin-like_C"/>
</dbReference>
<dbReference type="GeneID" id="32804828"/>
<dbReference type="InterPro" id="IPR036890">
    <property type="entry name" value="HATPase_C_sf"/>
</dbReference>
<dbReference type="SUPFAM" id="SSF47384">
    <property type="entry name" value="Homodimeric domain of signal transducing histidine kinase"/>
    <property type="match status" value="1"/>
</dbReference>
<accession>A0ABY9QM41</accession>
<dbReference type="InterPro" id="IPR011006">
    <property type="entry name" value="CheY-like_superfamily"/>
</dbReference>
<dbReference type="CDD" id="cd17546">
    <property type="entry name" value="REC_hyHK_CKI1_RcsC-like"/>
    <property type="match status" value="1"/>
</dbReference>
<dbReference type="InterPro" id="IPR003594">
    <property type="entry name" value="HATPase_dom"/>
</dbReference>
<dbReference type="EMBL" id="CP132921">
    <property type="protein sequence ID" value="WMW04746.1"/>
    <property type="molecule type" value="Genomic_DNA"/>
</dbReference>
<dbReference type="PROSITE" id="PS50110">
    <property type="entry name" value="RESPONSE_REGULATORY"/>
    <property type="match status" value="1"/>
</dbReference>
<dbReference type="SMART" id="SM00448">
    <property type="entry name" value="REC"/>
    <property type="match status" value="1"/>
</dbReference>
<keyword evidence="11" id="KW-1185">Reference proteome</keyword>
<dbReference type="InterPro" id="IPR036097">
    <property type="entry name" value="HisK_dim/P_sf"/>
</dbReference>
<dbReference type="PRINTS" id="PR00344">
    <property type="entry name" value="BCTRLSENSOR"/>
</dbReference>
<organism evidence="10 11">
    <name type="scientific">Pseudomonas entomophila</name>
    <dbReference type="NCBI Taxonomy" id="312306"/>
    <lineage>
        <taxon>Bacteria</taxon>
        <taxon>Pseudomonadati</taxon>
        <taxon>Pseudomonadota</taxon>
        <taxon>Gammaproteobacteria</taxon>
        <taxon>Pseudomonadales</taxon>
        <taxon>Pseudomonadaceae</taxon>
        <taxon>Pseudomonas</taxon>
    </lineage>
</organism>
<evidence type="ECO:0000259" key="8">
    <source>
        <dbReference type="PROSITE" id="PS50109"/>
    </source>
</evidence>
<keyword evidence="7" id="KW-0472">Membrane</keyword>
<evidence type="ECO:0000256" key="3">
    <source>
        <dbReference type="ARBA" id="ARBA00022553"/>
    </source>
</evidence>
<evidence type="ECO:0000313" key="10">
    <source>
        <dbReference type="EMBL" id="WMW04746.1"/>
    </source>
</evidence>
<dbReference type="SUPFAM" id="SSF55874">
    <property type="entry name" value="ATPase domain of HSP90 chaperone/DNA topoisomerase II/histidine kinase"/>
    <property type="match status" value="1"/>
</dbReference>
<dbReference type="SUPFAM" id="SSF52172">
    <property type="entry name" value="CheY-like"/>
    <property type="match status" value="2"/>
</dbReference>
<evidence type="ECO:0000256" key="4">
    <source>
        <dbReference type="ARBA" id="ARBA00023012"/>
    </source>
</evidence>
<sequence>MLAQRTEQVTGLGPMDIKFTNRLSYKQARLTVLVGFILGTLLSLIQIGIDYASEDASINREIQALLKISHDTASRIAYNIDSELAQELTGGLIKSPALIRARLIDNNETVLADAQRPRLESRYRPLSDFLFGDQRQFQDRLFLTHMPDEYLGTLYLDVDTYAFGGRFLDRAGVTLVNGFARSLVLTGILLALFYLMLTKPLVTVIGALSGNDSRTPRQTRVDCPNGHENDEIGVLVRVANQQFVSMATEIQQRRTAENRLTQYLNELEDIVSARTNELKASNSRLSQSNQELEEARRRALDMAQARAAFLANMSHEIRTPLNGMLGMIALTLDSGLAAEQRQQLSIAHDSGKVLVELLNDILDLSKFDAGQLELERIPFDLGAMVEDTANLLSQNAAPSVELTCLIAPDFPSTVLGDPTRVRQIVSNLLSNALKFTRFGRVDVRLTSIVGGVRLEVSDTGIGIPEEAQARIFQPFTQAGAGITRQYGGTGLGLALTRNLCKAMQGHLNIQSETGFGSRFSAELPLPAHTEAIPPAPLAGRIVALGKPGSGLAELLQELLPRWGLDYARFDGAAQLAGQPVDLLITDDLDHMLDLRPAIQAPILLITAYGNFLPSEQATQLAPLHQLARPLARNALYQTLRRTLQGEPNAPLPHEVPASRERRARILLVEDNPVNQLVAKGMLAKLGCQVQVAAHGAEALELLEQETFDLVLMDCNMPVMDGYEASRRIRQSGRWPELPIVALTANAMPEERERCRAAGMNDYLAKPFRREELLALIDHWAPVSG</sequence>
<dbReference type="Gene3D" id="3.40.50.2300">
    <property type="match status" value="1"/>
</dbReference>
<comment type="catalytic activity">
    <reaction evidence="1">
        <text>ATP + protein L-histidine = ADP + protein N-phospho-L-histidine.</text>
        <dbReference type="EC" id="2.7.13.3"/>
    </reaction>
</comment>
<dbReference type="RefSeq" id="WP_011532860.1">
    <property type="nucleotide sequence ID" value="NZ_CP132921.1"/>
</dbReference>
<keyword evidence="3 5" id="KW-0597">Phosphoprotein</keyword>
<dbReference type="PANTHER" id="PTHR45339">
    <property type="entry name" value="HYBRID SIGNAL TRANSDUCTION HISTIDINE KINASE J"/>
    <property type="match status" value="1"/>
</dbReference>
<feature type="domain" description="Histidine kinase" evidence="8">
    <location>
        <begin position="312"/>
        <end position="527"/>
    </location>
</feature>
<dbReference type="Pfam" id="PF00512">
    <property type="entry name" value="HisKA"/>
    <property type="match status" value="1"/>
</dbReference>
<proteinExistence type="predicted"/>
<feature type="domain" description="Response regulatory" evidence="9">
    <location>
        <begin position="664"/>
        <end position="780"/>
    </location>
</feature>
<reference evidence="10 11" key="1">
    <citation type="submission" date="2023-08" db="EMBL/GenBank/DDBJ databases">
        <title>Complete Genome Sequence of Pseudomonas entomophila TVIN A01.</title>
        <authorList>
            <person name="Shelke T."/>
            <person name="Mahar N.S."/>
            <person name="Gupta I."/>
            <person name="Gupta V."/>
        </authorList>
    </citation>
    <scope>NUCLEOTIDE SEQUENCE [LARGE SCALE GENOMIC DNA]</scope>
    <source>
        <strain evidence="10 11">TVIN-A01</strain>
    </source>
</reference>
<gene>
    <name evidence="10" type="ORF">RAH46_20800</name>
</gene>
<dbReference type="PANTHER" id="PTHR45339:SF1">
    <property type="entry name" value="HYBRID SIGNAL TRANSDUCTION HISTIDINE KINASE J"/>
    <property type="match status" value="1"/>
</dbReference>
<dbReference type="PROSITE" id="PS50109">
    <property type="entry name" value="HIS_KIN"/>
    <property type="match status" value="1"/>
</dbReference>
<keyword evidence="7" id="KW-0812">Transmembrane</keyword>
<protein>
    <recommendedName>
        <fullName evidence="2">histidine kinase</fullName>
        <ecNumber evidence="2">2.7.13.3</ecNumber>
    </recommendedName>
</protein>
<dbReference type="CDD" id="cd00082">
    <property type="entry name" value="HisKA"/>
    <property type="match status" value="1"/>
</dbReference>
<dbReference type="SMART" id="SM00388">
    <property type="entry name" value="HisKA"/>
    <property type="match status" value="1"/>
</dbReference>
<evidence type="ECO:0000259" key="9">
    <source>
        <dbReference type="PROSITE" id="PS50110"/>
    </source>
</evidence>
<evidence type="ECO:0000256" key="1">
    <source>
        <dbReference type="ARBA" id="ARBA00000085"/>
    </source>
</evidence>
<dbReference type="InterPro" id="IPR003661">
    <property type="entry name" value="HisK_dim/P_dom"/>
</dbReference>
<dbReference type="InterPro" id="IPR001789">
    <property type="entry name" value="Sig_transdc_resp-reg_receiver"/>
</dbReference>
<feature type="modified residue" description="4-aspartylphosphate" evidence="5">
    <location>
        <position position="713"/>
    </location>
</feature>
<evidence type="ECO:0000256" key="5">
    <source>
        <dbReference type="PROSITE-ProRule" id="PRU00169"/>
    </source>
</evidence>
<dbReference type="CDD" id="cd16922">
    <property type="entry name" value="HATPase_EvgS-ArcB-TorS-like"/>
    <property type="match status" value="1"/>
</dbReference>
<dbReference type="InterPro" id="IPR005467">
    <property type="entry name" value="His_kinase_dom"/>
</dbReference>
<dbReference type="Gene3D" id="1.10.287.130">
    <property type="match status" value="1"/>
</dbReference>
<name>A0ABY9QM41_9PSED</name>
<evidence type="ECO:0000256" key="2">
    <source>
        <dbReference type="ARBA" id="ARBA00012438"/>
    </source>
</evidence>
<evidence type="ECO:0000313" key="11">
    <source>
        <dbReference type="Proteomes" id="UP001183127"/>
    </source>
</evidence>
<dbReference type="EC" id="2.7.13.3" evidence="2"/>
<keyword evidence="6" id="KW-0175">Coiled coil</keyword>
<dbReference type="Pfam" id="PF02518">
    <property type="entry name" value="HATPase_c"/>
    <property type="match status" value="1"/>
</dbReference>
<keyword evidence="4" id="KW-0902">Two-component regulatory system</keyword>
<dbReference type="Proteomes" id="UP001183127">
    <property type="component" value="Chromosome"/>
</dbReference>
<evidence type="ECO:0000256" key="6">
    <source>
        <dbReference type="SAM" id="Coils"/>
    </source>
</evidence>